<dbReference type="Pfam" id="PF13193">
    <property type="entry name" value="AMP-binding_C"/>
    <property type="match status" value="1"/>
</dbReference>
<dbReference type="GO" id="GO:0006631">
    <property type="term" value="P:fatty acid metabolic process"/>
    <property type="evidence" value="ECO:0007669"/>
    <property type="project" value="TreeGrafter"/>
</dbReference>
<dbReference type="GO" id="GO:0031956">
    <property type="term" value="F:medium-chain fatty acid-CoA ligase activity"/>
    <property type="evidence" value="ECO:0007669"/>
    <property type="project" value="TreeGrafter"/>
</dbReference>
<accession>A0A931IHJ1</accession>
<comment type="caution">
    <text evidence="5">The sequence shown here is derived from an EMBL/GenBank/DDBJ whole genome shotgun (WGS) entry which is preliminary data.</text>
</comment>
<dbReference type="AlphaFoldDB" id="A0A931IHJ1"/>
<dbReference type="InterPro" id="IPR045851">
    <property type="entry name" value="AMP-bd_C_sf"/>
</dbReference>
<dbReference type="InterPro" id="IPR000873">
    <property type="entry name" value="AMP-dep_synth/lig_dom"/>
</dbReference>
<organism evidence="5 6">
    <name type="scientific">Nocardia bovistercoris</name>
    <dbReference type="NCBI Taxonomy" id="2785916"/>
    <lineage>
        <taxon>Bacteria</taxon>
        <taxon>Bacillati</taxon>
        <taxon>Actinomycetota</taxon>
        <taxon>Actinomycetes</taxon>
        <taxon>Mycobacteriales</taxon>
        <taxon>Nocardiaceae</taxon>
        <taxon>Nocardia</taxon>
    </lineage>
</organism>
<keyword evidence="2 5" id="KW-0436">Ligase</keyword>
<dbReference type="PROSITE" id="PS00455">
    <property type="entry name" value="AMP_BINDING"/>
    <property type="match status" value="1"/>
</dbReference>
<keyword evidence="6" id="KW-1185">Reference proteome</keyword>
<evidence type="ECO:0000313" key="6">
    <source>
        <dbReference type="Proteomes" id="UP000655751"/>
    </source>
</evidence>
<dbReference type="Gene3D" id="3.30.300.30">
    <property type="match status" value="1"/>
</dbReference>
<dbReference type="CDD" id="cd04433">
    <property type="entry name" value="AFD_class_I"/>
    <property type="match status" value="1"/>
</dbReference>
<evidence type="ECO:0000259" key="3">
    <source>
        <dbReference type="Pfam" id="PF00501"/>
    </source>
</evidence>
<dbReference type="InterPro" id="IPR042099">
    <property type="entry name" value="ANL_N_sf"/>
</dbReference>
<reference evidence="5" key="1">
    <citation type="submission" date="2020-11" db="EMBL/GenBank/DDBJ databases">
        <title>Nocardia NEAU-351.nov., a novel actinomycete isolated from the cow dung.</title>
        <authorList>
            <person name="Zhang X."/>
        </authorList>
    </citation>
    <scope>NUCLEOTIDE SEQUENCE</scope>
    <source>
        <strain evidence="5">NEAU-351</strain>
    </source>
</reference>
<feature type="domain" description="AMP-dependent synthetase/ligase" evidence="3">
    <location>
        <begin position="10"/>
        <end position="361"/>
    </location>
</feature>
<dbReference type="SUPFAM" id="SSF56801">
    <property type="entry name" value="Acetyl-CoA synthetase-like"/>
    <property type="match status" value="1"/>
</dbReference>
<dbReference type="Gene3D" id="3.40.50.12780">
    <property type="entry name" value="N-terminal domain of ligase-like"/>
    <property type="match status" value="1"/>
</dbReference>
<evidence type="ECO:0000256" key="2">
    <source>
        <dbReference type="ARBA" id="ARBA00022598"/>
    </source>
</evidence>
<dbReference type="Pfam" id="PF00501">
    <property type="entry name" value="AMP-binding"/>
    <property type="match status" value="1"/>
</dbReference>
<proteinExistence type="inferred from homology"/>
<dbReference type="PANTHER" id="PTHR43201:SF5">
    <property type="entry name" value="MEDIUM-CHAIN ACYL-COA LIGASE ACSF2, MITOCHONDRIAL"/>
    <property type="match status" value="1"/>
</dbReference>
<dbReference type="RefSeq" id="WP_332838968.1">
    <property type="nucleotide sequence ID" value="NZ_JADMLG010000012.1"/>
</dbReference>
<dbReference type="InterPro" id="IPR025110">
    <property type="entry name" value="AMP-bd_C"/>
</dbReference>
<evidence type="ECO:0000259" key="4">
    <source>
        <dbReference type="Pfam" id="PF13193"/>
    </source>
</evidence>
<evidence type="ECO:0000256" key="1">
    <source>
        <dbReference type="ARBA" id="ARBA00006432"/>
    </source>
</evidence>
<dbReference type="PANTHER" id="PTHR43201">
    <property type="entry name" value="ACYL-COA SYNTHETASE"/>
    <property type="match status" value="1"/>
</dbReference>
<protein>
    <submittedName>
        <fullName evidence="5">Acyl--CoA ligase</fullName>
    </submittedName>
</protein>
<feature type="domain" description="AMP-binding enzyme C-terminal" evidence="4">
    <location>
        <begin position="408"/>
        <end position="483"/>
    </location>
</feature>
<gene>
    <name evidence="5" type="ORF">IT779_26095</name>
</gene>
<sequence>MNLEMLLTMAASAWPDEDAVVESSARIRRATYRDVARMSAGGARVAAEAGSDAILFVGVNGVAFPVTLFAAARAGVPFVPLNYRLADDKLGALIDRFDNPLVVTDTPERIRTGGRVLSAARWLELAAATTPLEEGPVDPERVAVLLYTSGTTSEPKAAVLRHRHLVSYILETVEFGSGAQAQAGLVSVPPYHVAAVANLLSNVYAGRRLVYLDRFDAEAWLDMADAEGVTHAMVVPTMLARICDYLDERGQKAPPLVAISYGGARMPMSIITRALAMFPGTGFVNAYGLTETASTIALLGPDDHRAAIESEDAAIRARLGSVGRPVPGVTIAVLDENGDECPTRVRGELCVKGPQVSGEYYGKPGISSADGWFHTRDQAYLDDGGYLFVEGRMDDTIIRGGENIAPAEIEETIIAHPAVLDAGVVGAADDEWGHRIVAHVVVRAGERLLEAEVKDWVRERLRTSKTPDEIVFRAELPRTDTGKLIRRLL</sequence>
<evidence type="ECO:0000313" key="5">
    <source>
        <dbReference type="EMBL" id="MBH0779748.1"/>
    </source>
</evidence>
<name>A0A931IHJ1_9NOCA</name>
<dbReference type="InterPro" id="IPR020845">
    <property type="entry name" value="AMP-binding_CS"/>
</dbReference>
<comment type="similarity">
    <text evidence="1">Belongs to the ATP-dependent AMP-binding enzyme family.</text>
</comment>
<dbReference type="EMBL" id="JADMLG010000012">
    <property type="protein sequence ID" value="MBH0779748.1"/>
    <property type="molecule type" value="Genomic_DNA"/>
</dbReference>
<dbReference type="Proteomes" id="UP000655751">
    <property type="component" value="Unassembled WGS sequence"/>
</dbReference>